<feature type="compositionally biased region" description="Basic and acidic residues" evidence="1">
    <location>
        <begin position="332"/>
        <end position="341"/>
    </location>
</feature>
<protein>
    <submittedName>
        <fullName evidence="3">Unnamed protein product</fullName>
    </submittedName>
</protein>
<proteinExistence type="predicted"/>
<accession>A0A9W6XLR4</accession>
<feature type="region of interest" description="Disordered" evidence="1">
    <location>
        <begin position="187"/>
        <end position="239"/>
    </location>
</feature>
<feature type="compositionally biased region" description="Basic and acidic residues" evidence="1">
    <location>
        <begin position="257"/>
        <end position="279"/>
    </location>
</feature>
<sequence length="399" mass="46242">MERLNSTPRLELATHRPLAQIKAFSGLRDKSETSMQWLRTFVYEMKGSRTPPNEWCMAFELSLRDRALHWYRQFPRKTKRQWKLLSNAFIKYNCSQFRQSAKARYYSAKCESSEHLCDYLNRLNGYARNTGVQFEKGGRDSKEHVNRFLESCGDRGLERRLCYIRVKDIHELEDIINDILKSEERSSTRETYAYISRGRDHSHGRDERRTETPRDGYRRDSHDRHGRGYDRRMDGPRHTPRISVAEASLSEMMAELQVRESKYGRSEHSKSRDVRRSLEDSSSEDVEARSTDDDQSGSDYADPYHSDEHDCHIAADDGAERRTEAIGTYGRSENRGRRGDFPNRGPTVIHATQVRTDVAVSMDRVRRAEELITLPTTATGVVNCASKCMMPASVKLSRP</sequence>
<dbReference type="AlphaFoldDB" id="A0A9W6XLR4"/>
<evidence type="ECO:0000313" key="4">
    <source>
        <dbReference type="Proteomes" id="UP001165121"/>
    </source>
</evidence>
<dbReference type="Proteomes" id="UP001165121">
    <property type="component" value="Unassembled WGS sequence"/>
</dbReference>
<feature type="region of interest" description="Disordered" evidence="1">
    <location>
        <begin position="327"/>
        <end position="347"/>
    </location>
</feature>
<organism evidence="3 4">
    <name type="scientific">Phytophthora fragariaefolia</name>
    <dbReference type="NCBI Taxonomy" id="1490495"/>
    <lineage>
        <taxon>Eukaryota</taxon>
        <taxon>Sar</taxon>
        <taxon>Stramenopiles</taxon>
        <taxon>Oomycota</taxon>
        <taxon>Peronosporomycetes</taxon>
        <taxon>Peronosporales</taxon>
        <taxon>Peronosporaceae</taxon>
        <taxon>Phytophthora</taxon>
    </lineage>
</organism>
<reference evidence="3" key="1">
    <citation type="submission" date="2023-04" db="EMBL/GenBank/DDBJ databases">
        <title>Phytophthora fragariaefolia NBRC 109709.</title>
        <authorList>
            <person name="Ichikawa N."/>
            <person name="Sato H."/>
            <person name="Tonouchi N."/>
        </authorList>
    </citation>
    <scope>NUCLEOTIDE SEQUENCE</scope>
    <source>
        <strain evidence="3">NBRC 109709</strain>
    </source>
</reference>
<gene>
    <name evidence="3" type="ORF">Pfra01_001288500</name>
</gene>
<name>A0A9W6XLR4_9STRA</name>
<dbReference type="OrthoDB" id="122654at2759"/>
<dbReference type="Pfam" id="PF03732">
    <property type="entry name" value="Retrotrans_gag"/>
    <property type="match status" value="1"/>
</dbReference>
<evidence type="ECO:0000313" key="3">
    <source>
        <dbReference type="EMBL" id="GMF41117.1"/>
    </source>
</evidence>
<dbReference type="InterPro" id="IPR005162">
    <property type="entry name" value="Retrotrans_gag_dom"/>
</dbReference>
<evidence type="ECO:0000256" key="1">
    <source>
        <dbReference type="SAM" id="MobiDB-lite"/>
    </source>
</evidence>
<keyword evidence="4" id="KW-1185">Reference proteome</keyword>
<feature type="domain" description="Retrotransposon gag" evidence="2">
    <location>
        <begin position="59"/>
        <end position="149"/>
    </location>
</feature>
<feature type="compositionally biased region" description="Basic and acidic residues" evidence="1">
    <location>
        <begin position="197"/>
        <end position="237"/>
    </location>
</feature>
<comment type="caution">
    <text evidence="3">The sequence shown here is derived from an EMBL/GenBank/DDBJ whole genome shotgun (WGS) entry which is preliminary data.</text>
</comment>
<feature type="region of interest" description="Disordered" evidence="1">
    <location>
        <begin position="257"/>
        <end position="310"/>
    </location>
</feature>
<dbReference type="EMBL" id="BSXT01001309">
    <property type="protein sequence ID" value="GMF41117.1"/>
    <property type="molecule type" value="Genomic_DNA"/>
</dbReference>
<evidence type="ECO:0000259" key="2">
    <source>
        <dbReference type="Pfam" id="PF03732"/>
    </source>
</evidence>